<dbReference type="Proteomes" id="UP000070089">
    <property type="component" value="Unassembled WGS sequence"/>
</dbReference>
<proteinExistence type="predicted"/>
<dbReference type="Gene3D" id="2.130.10.10">
    <property type="entry name" value="YVTN repeat-like/Quinoprotein amine dehydrogenase"/>
    <property type="match status" value="1"/>
</dbReference>
<dbReference type="InterPro" id="IPR050358">
    <property type="entry name" value="RSE1/DDB1/CFT1"/>
</dbReference>
<name>A0A132NV44_GIAIN</name>
<dbReference type="VEuPathDB" id="GiardiaDB:QR46_2028"/>
<reference evidence="1 2" key="1">
    <citation type="journal article" date="2015" name="Mol. Biochem. Parasitol.">
        <title>Identification of polymorphic genes for use in assemblage B genotyping assays through comparative genomics of multiple assemblage B Giardia duodenalis isolates.</title>
        <authorList>
            <person name="Wielinga C."/>
            <person name="Thompson R.C."/>
            <person name="Monis P."/>
            <person name="Ryan U."/>
        </authorList>
    </citation>
    <scope>NUCLEOTIDE SEQUENCE [LARGE SCALE GENOMIC DNA]</scope>
    <source>
        <strain evidence="1 2">BAH15c1</strain>
    </source>
</reference>
<evidence type="ECO:0000313" key="1">
    <source>
        <dbReference type="EMBL" id="KWX13950.1"/>
    </source>
</evidence>
<accession>A0A132NV44</accession>
<dbReference type="EMBL" id="JXTI01000049">
    <property type="protein sequence ID" value="KWX13950.1"/>
    <property type="molecule type" value="Genomic_DNA"/>
</dbReference>
<organism evidence="1 2">
    <name type="scientific">Giardia duodenalis assemblage B</name>
    <dbReference type="NCBI Taxonomy" id="1394984"/>
    <lineage>
        <taxon>Eukaryota</taxon>
        <taxon>Metamonada</taxon>
        <taxon>Diplomonadida</taxon>
        <taxon>Hexamitidae</taxon>
        <taxon>Giardiinae</taxon>
        <taxon>Giardia</taxon>
    </lineage>
</organism>
<protein>
    <submittedName>
        <fullName evidence="1">Polyadenylation specificity factor family protein</fullName>
    </submittedName>
</protein>
<comment type="caution">
    <text evidence="1">The sequence shown here is derived from an EMBL/GenBank/DDBJ whole genome shotgun (WGS) entry which is preliminary data.</text>
</comment>
<dbReference type="PANTHER" id="PTHR10644">
    <property type="entry name" value="DNA REPAIR/RNA PROCESSING CPSF FAMILY"/>
    <property type="match status" value="1"/>
</dbReference>
<sequence>MLHTSVKERWGWEHWIVGQFMNTNEEQVIASSGSLLYLYSAIESPLTEARRLICLASQELYSTILALGTLDISKDEASRTLLLVVDDGGRLSIHSIQCGSDTGKSVPSFHCLLTHRISRSGIRNSCPWRVAGGFGYIAVLLLDATLVIFKLGTKEKIHGANSLLLEMLESNEAFLFPPAVISLTDALIIPGNSDKLEGPRLPGCWGVPHLVSLDLCIVPLSEPCCLVLEKDTHTGLHILFRVSIADTCSKTQYLVVHPSILTLKKVSSGLIGFGGRLVLCLSSDFLDTDWLAIYPFLHASRDGVSQFDYAEEGELLINVTALSSYGIFDPLRLVGCALFGTYLAINPEPSTSSLVGHFVFAQELQFDPNTGCIHVWLLDELGELVSILIPTNQSRFTLNNILFLSSTTHNNTLLKSKADTQVEQFALHSVGFLSLQAVWIGSLSATCYGGFLLTTGFLGCVTATGGLILYRILDLPRNHTLVAFPPLSRSVQYPTYKDGCSIYPVLQLLRLLTQPVTLKGSEDAPEYLLNILLHEQSFLVSDTVASAIVLSAPAEVDSKYLIANRTSLSLCSLAVSTTHIYSGPLLKDEQLAVASVRLHQVMLGSIGYLIFSCTAPHSQLDRNICLKTVDTGLNFAVHNSTVIYRPSKSFIMHTDMLTINLLCVSESSTTQCDTTPIFLEGHLLNIFTLSSDILLQIFRENEPHKFRLVFISLCHGNVKKVLSYSSQAPDNDERTDDSSIDFSTDGWPLNKTRKLEYDNESSEDDAGSLGPLSYLLFSYDCSLNVPLVSVLSCVSTSTATVQICFQTQRGLLKLSINIDPLRQLQPQKEIRQHTLHISRLLPAFVVDTHTLFDRYIKEPSQQLLHVCSDLFLSTNNNILTLYSNFFSTDIDQDLNSANSNSRDAPSSYVLEDNQHIVHIYLNSHWPLSTTYMYIPVLVVATDGLRICYIDKEEEKLLDMKTIISLLKLNEYLEKTASIFAKGVQLSFDNKSHDVRSLKVCSLSTAGVILTCDGPVAYWLTFSIIKDCLIPNQLYRLDFSVSSLLFIDTLTIQGALNGYLLGVAADLQFHIFEPLEGLPCPSLTSIKVFAEDKVGLSVHGLTVLKGGYCVCIIAPHSDPGNASLMVMKAIELGRSLSDDDLGVKYNLPLAANTDVLSYDYSSGRLSWASGKSFYTIDHMTKLISQQAKGIHPAHYFLSSEVDITGLCSVGQCSSIMCIALSHRLVVYDTTTKEVVTQELLPDTIIRLVSLDITRIIAVMNKAGLAVFSYSQSKRKLTLELTDIVPMRVVTAIVPLSPDVIVIGDRFGTISVLSCVVDSRYHQTSVSKKLSIYAEISVSAPVTSLTTEPRKGKGSTTIIHYTLFTGEIGNVELTIDKKLFAYLLCDQEIAHRDGLYNPTSHMASEAHRRFRCGPYSFVNTVDTTFLSRIHRERSLKQDYPYFTRQGSP</sequence>
<dbReference type="InterPro" id="IPR015943">
    <property type="entry name" value="WD40/YVTN_repeat-like_dom_sf"/>
</dbReference>
<evidence type="ECO:0000313" key="2">
    <source>
        <dbReference type="Proteomes" id="UP000070089"/>
    </source>
</evidence>
<gene>
    <name evidence="1" type="ORF">QR46_2028</name>
</gene>
<dbReference type="OrthoDB" id="10256350at2759"/>